<evidence type="ECO:0000313" key="2">
    <source>
        <dbReference type="EMBL" id="MUH38177.1"/>
    </source>
</evidence>
<reference evidence="2 3" key="1">
    <citation type="journal article" date="2019" name="Mar. Drugs">
        <title>Comparative Genomics and CAZyme Genome Repertoires of Marine Zobellia amurskyensis KMM 3526(T) and Zobellia laminariae KMM 3676(T).</title>
        <authorList>
            <person name="Chernysheva N."/>
            <person name="Bystritskaya E."/>
            <person name="Stenkova A."/>
            <person name="Golovkin I."/>
            <person name="Nedashkovskaya O."/>
            <person name="Isaeva M."/>
        </authorList>
    </citation>
    <scope>NUCLEOTIDE SEQUENCE [LARGE SCALE GENOMIC DNA]</scope>
    <source>
        <strain evidence="2 3">KMM 3526</strain>
    </source>
</reference>
<dbReference type="Proteomes" id="UP000540519">
    <property type="component" value="Unassembled WGS sequence"/>
</dbReference>
<protein>
    <submittedName>
        <fullName evidence="2">TIR domain-containing protein</fullName>
    </submittedName>
</protein>
<dbReference type="SUPFAM" id="SSF52200">
    <property type="entry name" value="Toll/Interleukin receptor TIR domain"/>
    <property type="match status" value="1"/>
</dbReference>
<proteinExistence type="predicted"/>
<name>A0A7X2ZXF9_9FLAO</name>
<organism evidence="2 3">
    <name type="scientific">Zobellia amurskyensis</name>
    <dbReference type="NCBI Taxonomy" id="248905"/>
    <lineage>
        <taxon>Bacteria</taxon>
        <taxon>Pseudomonadati</taxon>
        <taxon>Bacteroidota</taxon>
        <taxon>Flavobacteriia</taxon>
        <taxon>Flavobacteriales</taxon>
        <taxon>Flavobacteriaceae</taxon>
        <taxon>Zobellia</taxon>
    </lineage>
</organism>
<evidence type="ECO:0000256" key="1">
    <source>
        <dbReference type="SAM" id="Coils"/>
    </source>
</evidence>
<comment type="caution">
    <text evidence="2">The sequence shown here is derived from an EMBL/GenBank/DDBJ whole genome shotgun (WGS) entry which is preliminary data.</text>
</comment>
<evidence type="ECO:0000313" key="3">
    <source>
        <dbReference type="Proteomes" id="UP000540519"/>
    </source>
</evidence>
<dbReference type="InterPro" id="IPR035897">
    <property type="entry name" value="Toll_tir_struct_dom_sf"/>
</dbReference>
<dbReference type="Gene3D" id="3.40.50.10140">
    <property type="entry name" value="Toll/interleukin-1 receptor homology (TIR) domain"/>
    <property type="match status" value="1"/>
</dbReference>
<dbReference type="EMBL" id="RCNR01000071">
    <property type="protein sequence ID" value="MUH38177.1"/>
    <property type="molecule type" value="Genomic_DNA"/>
</dbReference>
<dbReference type="AlphaFoldDB" id="A0A7X2ZXF9"/>
<dbReference type="RefSeq" id="WP_155601255.1">
    <property type="nucleotide sequence ID" value="NZ_RCNR01000071.1"/>
</dbReference>
<feature type="coiled-coil region" evidence="1">
    <location>
        <begin position="208"/>
        <end position="288"/>
    </location>
</feature>
<sequence length="775" mass="89523">MNLTKNIFAICTGQDKGELQNLLRHLQSIEKDYETAIWSNDAIDDKQQWEHTDVERLNNTDVFLLLLSNTFMNSEFIENDEFETIVDRYKKGEATLIPILLDDCSWKNEFTFDHYNFNFWELQVFHKDAISIGEWNPTDKVFTQVVYYLMGLLSSSTKKSTLDDTVNTVAQQTQNVGREGQMAIDFFEETVVDNKAEIQEEYKQEVEARESIEEYNKLDEENEVKEQIRKEKRLRQKAENQKRIEKEVQAKKVVQEEIQESELEKSRIETEAKRREQVLNALRKAARENRHEETVVAPKRVLTGSGLAKYNYRFNDKMEATALSVVKEERRVNKELKTQVAIVEKSQREITAPLKEIQQPKKQEKTVPVDQTAIRKSGLAKYNYRFDDKNKVEELKVVREETRLNEEPKTQLAVEDKKWDAIVKTLQETEWDKKLHEKFTVLKKVATKFFTESIHFFNKKMEAEPQNVQEERAGNEKAKIWLATVGKKWDAILKSLREAEWDKKLYKRFAVLKRVTKSYFFAVQGFAVKSIATVNQFFEEVIKNIGTNKKRKIRSEFLIAAVVVFGIVTYLFMGGSEKQSSTLSGIEEVKDVSDASVSPESNQENRTTANLKIGDSEKEPASLVQNKEVKVVSDAGERTINKRENRAGATLKLGVGDLHNDGIIFSINPSGNTGKIAYLEDKGPMAWKDAISIHEQLGEGWRLPEVDELRLLYKTIGQGADNKGKFVDELYWSATPFDKHQARLVKFSDGNASYHYNSSGTHRKFRVRAIKDVQL</sequence>
<gene>
    <name evidence="2" type="ORF">D9O36_20205</name>
</gene>
<keyword evidence="3" id="KW-1185">Reference proteome</keyword>
<keyword evidence="1" id="KW-0175">Coiled coil</keyword>
<accession>A0A7X2ZXF9</accession>
<dbReference type="OrthoDB" id="1426235at2"/>